<organism evidence="3">
    <name type="scientific">Auxenochlorella protothecoides</name>
    <name type="common">Green microalga</name>
    <name type="synonym">Chlorella protothecoides</name>
    <dbReference type="NCBI Taxonomy" id="3075"/>
    <lineage>
        <taxon>Eukaryota</taxon>
        <taxon>Viridiplantae</taxon>
        <taxon>Chlorophyta</taxon>
        <taxon>core chlorophytes</taxon>
        <taxon>Trebouxiophyceae</taxon>
        <taxon>Chlorellales</taxon>
        <taxon>Chlorellaceae</taxon>
        <taxon>Auxenochlorella</taxon>
    </lineage>
</organism>
<reference evidence="3" key="1">
    <citation type="submission" date="2015-08" db="EMBL/GenBank/DDBJ databases">
        <authorList>
            <person name="Babu N.S."/>
            <person name="Beckwith C.J."/>
            <person name="Beseler K.G."/>
            <person name="Brison A."/>
            <person name="Carone J.V."/>
            <person name="Caskin T.P."/>
            <person name="Diamond M."/>
            <person name="Durham M.E."/>
            <person name="Foxe J.M."/>
            <person name="Go M."/>
            <person name="Henderson B.A."/>
            <person name="Jones I.B."/>
            <person name="McGettigan J.A."/>
            <person name="Micheletti S.J."/>
            <person name="Nasrallah M.E."/>
            <person name="Ortiz D."/>
            <person name="Piller C.R."/>
            <person name="Privatt S.R."/>
            <person name="Schneider S.L."/>
            <person name="Sharp S."/>
            <person name="Smith T.C."/>
            <person name="Stanton J.D."/>
            <person name="Ullery H.E."/>
            <person name="Wilson R.J."/>
            <person name="Serrano M.G."/>
            <person name="Buck G."/>
            <person name="Lee V."/>
            <person name="Wang Y."/>
            <person name="Carvalho R."/>
            <person name="Voegtly L."/>
            <person name="Shi R."/>
            <person name="Duckworth R."/>
            <person name="Johnson A."/>
            <person name="Loviza R."/>
            <person name="Walstead R."/>
            <person name="Shah Z."/>
            <person name="Kiflezghi M."/>
            <person name="Wade K."/>
            <person name="Ball S.L."/>
            <person name="Bradley K.W."/>
            <person name="Asai D.J."/>
            <person name="Bowman C.A."/>
            <person name="Russell D.A."/>
            <person name="Pope W.H."/>
            <person name="Jacobs-Sera D."/>
            <person name="Hendrix R.W."/>
            <person name="Hatfull G.F."/>
        </authorList>
    </citation>
    <scope>NUCLEOTIDE SEQUENCE</scope>
</reference>
<evidence type="ECO:0000313" key="3">
    <source>
        <dbReference type="EMBL" id="JAT74221.1"/>
    </source>
</evidence>
<gene>
    <name evidence="3" type="ORF">g.45663</name>
</gene>
<feature type="non-terminal residue" evidence="3">
    <location>
        <position position="1"/>
    </location>
</feature>
<keyword evidence="2" id="KW-0472">Membrane</keyword>
<feature type="region of interest" description="Disordered" evidence="1">
    <location>
        <begin position="118"/>
        <end position="169"/>
    </location>
</feature>
<protein>
    <submittedName>
        <fullName evidence="3">Uncharacterized protein</fullName>
    </submittedName>
</protein>
<sequence>SSSQRLQRPITRSKEARGSRTAGLDRDRRSNLHARRWREGGSNPYRPLAGTTSRAGMRANSFIVVILAACLAGMAAAQIPDIVPITVQEALGPLAEVPALEDSAPAVEVPPAVVGALPGTGPESEPVAEPVAEPESEPAVEPAAEPESEPVVEPESETPLEPATETTAPGAAVIPVIPLPSPVPVAEVPNLTAPSLDDVVPEVEADTPETEDLAGIVPEVIAPGLESALGPDTEFPLVNEELEGDFIYLEVASGGTPFEQVLYFLNSYRPIAQAFINAQRVERTSAVDPPGWNLTHYGEALDLSAPVRVDLYDAAGNKVFTPLPTLTSRSLGTQFGVAPRGSAAGYYPAGSFPPLSPGPGA</sequence>
<keyword evidence="2" id="KW-0812">Transmembrane</keyword>
<dbReference type="EMBL" id="GDKF01004401">
    <property type="protein sequence ID" value="JAT74221.1"/>
    <property type="molecule type" value="Transcribed_RNA"/>
</dbReference>
<name>A0A1D2A590_AUXPR</name>
<evidence type="ECO:0000256" key="1">
    <source>
        <dbReference type="SAM" id="MobiDB-lite"/>
    </source>
</evidence>
<accession>A0A1D2A590</accession>
<feature type="transmembrane region" description="Helical" evidence="2">
    <location>
        <begin position="62"/>
        <end position="79"/>
    </location>
</feature>
<dbReference type="AlphaFoldDB" id="A0A1D2A590"/>
<feature type="compositionally biased region" description="Acidic residues" evidence="1">
    <location>
        <begin position="132"/>
        <end position="158"/>
    </location>
</feature>
<feature type="compositionally biased region" description="Low complexity" evidence="1">
    <location>
        <begin position="118"/>
        <end position="131"/>
    </location>
</feature>
<feature type="compositionally biased region" description="Low complexity" evidence="1">
    <location>
        <begin position="159"/>
        <end position="169"/>
    </location>
</feature>
<evidence type="ECO:0000256" key="2">
    <source>
        <dbReference type="SAM" id="Phobius"/>
    </source>
</evidence>
<keyword evidence="2" id="KW-1133">Transmembrane helix</keyword>
<feature type="region of interest" description="Disordered" evidence="1">
    <location>
        <begin position="1"/>
        <end position="52"/>
    </location>
</feature>
<proteinExistence type="predicted"/>
<feature type="compositionally biased region" description="Basic and acidic residues" evidence="1">
    <location>
        <begin position="12"/>
        <end position="30"/>
    </location>
</feature>